<gene>
    <name evidence="2" type="ORF">CEXT_672651</name>
</gene>
<dbReference type="EMBL" id="BPLR01011433">
    <property type="protein sequence ID" value="GIY46529.1"/>
    <property type="molecule type" value="Genomic_DNA"/>
</dbReference>
<comment type="caution">
    <text evidence="2">The sequence shown here is derived from an EMBL/GenBank/DDBJ whole genome shotgun (WGS) entry which is preliminary data.</text>
</comment>
<keyword evidence="1" id="KW-0472">Membrane</keyword>
<sequence>MNKNKILRISTGGQFSRFSIHSGGRISSKEFRDWAFMSCTGGGPASRPMFNLMRLQEPGHLIARVCLSGEKDPVGVHAVIIDWRKNSSGMDIAWLIQICWVLFLVLDSVRSLVLMRFPIVQMWKRIIAKVES</sequence>
<feature type="transmembrane region" description="Helical" evidence="1">
    <location>
        <begin position="92"/>
        <end position="115"/>
    </location>
</feature>
<proteinExistence type="predicted"/>
<dbReference type="AlphaFoldDB" id="A0AAV4TLA9"/>
<evidence type="ECO:0000313" key="3">
    <source>
        <dbReference type="Proteomes" id="UP001054945"/>
    </source>
</evidence>
<protein>
    <submittedName>
        <fullName evidence="2">Uncharacterized protein</fullName>
    </submittedName>
</protein>
<keyword evidence="3" id="KW-1185">Reference proteome</keyword>
<evidence type="ECO:0000256" key="1">
    <source>
        <dbReference type="SAM" id="Phobius"/>
    </source>
</evidence>
<keyword evidence="1" id="KW-1133">Transmembrane helix</keyword>
<name>A0AAV4TLA9_CAEEX</name>
<keyword evidence="1" id="KW-0812">Transmembrane</keyword>
<reference evidence="2 3" key="1">
    <citation type="submission" date="2021-06" db="EMBL/GenBank/DDBJ databases">
        <title>Caerostris extrusa draft genome.</title>
        <authorList>
            <person name="Kono N."/>
            <person name="Arakawa K."/>
        </authorList>
    </citation>
    <scope>NUCLEOTIDE SEQUENCE [LARGE SCALE GENOMIC DNA]</scope>
</reference>
<evidence type="ECO:0000313" key="2">
    <source>
        <dbReference type="EMBL" id="GIY46529.1"/>
    </source>
</evidence>
<accession>A0AAV4TLA9</accession>
<organism evidence="2 3">
    <name type="scientific">Caerostris extrusa</name>
    <name type="common">Bark spider</name>
    <name type="synonym">Caerostris bankana</name>
    <dbReference type="NCBI Taxonomy" id="172846"/>
    <lineage>
        <taxon>Eukaryota</taxon>
        <taxon>Metazoa</taxon>
        <taxon>Ecdysozoa</taxon>
        <taxon>Arthropoda</taxon>
        <taxon>Chelicerata</taxon>
        <taxon>Arachnida</taxon>
        <taxon>Araneae</taxon>
        <taxon>Araneomorphae</taxon>
        <taxon>Entelegynae</taxon>
        <taxon>Araneoidea</taxon>
        <taxon>Araneidae</taxon>
        <taxon>Caerostris</taxon>
    </lineage>
</organism>
<dbReference type="Proteomes" id="UP001054945">
    <property type="component" value="Unassembled WGS sequence"/>
</dbReference>